<feature type="domain" description="CRAL-TRIO" evidence="1">
    <location>
        <begin position="57"/>
        <end position="143"/>
    </location>
</feature>
<keyword evidence="3" id="KW-1185">Reference proteome</keyword>
<dbReference type="GO" id="GO:0016020">
    <property type="term" value="C:membrane"/>
    <property type="evidence" value="ECO:0007669"/>
    <property type="project" value="TreeGrafter"/>
</dbReference>
<evidence type="ECO:0000259" key="1">
    <source>
        <dbReference type="Pfam" id="PF00650"/>
    </source>
</evidence>
<evidence type="ECO:0000313" key="3">
    <source>
        <dbReference type="Proteomes" id="UP000821853"/>
    </source>
</evidence>
<dbReference type="InterPro" id="IPR001251">
    <property type="entry name" value="CRAL-TRIO_dom"/>
</dbReference>
<evidence type="ECO:0000313" key="2">
    <source>
        <dbReference type="EMBL" id="KAH9372935.1"/>
    </source>
</evidence>
<reference evidence="2 3" key="1">
    <citation type="journal article" date="2020" name="Cell">
        <title>Large-Scale Comparative Analyses of Tick Genomes Elucidate Their Genetic Diversity and Vector Capacities.</title>
        <authorList>
            <consortium name="Tick Genome and Microbiome Consortium (TIGMIC)"/>
            <person name="Jia N."/>
            <person name="Wang J."/>
            <person name="Shi W."/>
            <person name="Du L."/>
            <person name="Sun Y."/>
            <person name="Zhan W."/>
            <person name="Jiang J.F."/>
            <person name="Wang Q."/>
            <person name="Zhang B."/>
            <person name="Ji P."/>
            <person name="Bell-Sakyi L."/>
            <person name="Cui X.M."/>
            <person name="Yuan T.T."/>
            <person name="Jiang B.G."/>
            <person name="Yang W.F."/>
            <person name="Lam T.T."/>
            <person name="Chang Q.C."/>
            <person name="Ding S.J."/>
            <person name="Wang X.J."/>
            <person name="Zhu J.G."/>
            <person name="Ruan X.D."/>
            <person name="Zhao L."/>
            <person name="Wei J.T."/>
            <person name="Ye R.Z."/>
            <person name="Que T.C."/>
            <person name="Du C.H."/>
            <person name="Zhou Y.H."/>
            <person name="Cheng J.X."/>
            <person name="Dai P.F."/>
            <person name="Guo W.B."/>
            <person name="Han X.H."/>
            <person name="Huang E.J."/>
            <person name="Li L.F."/>
            <person name="Wei W."/>
            <person name="Gao Y.C."/>
            <person name="Liu J.Z."/>
            <person name="Shao H.Z."/>
            <person name="Wang X."/>
            <person name="Wang C.C."/>
            <person name="Yang T.C."/>
            <person name="Huo Q.B."/>
            <person name="Li W."/>
            <person name="Chen H.Y."/>
            <person name="Chen S.E."/>
            <person name="Zhou L.G."/>
            <person name="Ni X.B."/>
            <person name="Tian J.H."/>
            <person name="Sheng Y."/>
            <person name="Liu T."/>
            <person name="Pan Y.S."/>
            <person name="Xia L.Y."/>
            <person name="Li J."/>
            <person name="Zhao F."/>
            <person name="Cao W.C."/>
        </authorList>
    </citation>
    <scope>NUCLEOTIDE SEQUENCE [LARGE SCALE GENOMIC DNA]</scope>
    <source>
        <strain evidence="2">HaeL-2018</strain>
    </source>
</reference>
<dbReference type="Gene3D" id="3.40.525.10">
    <property type="entry name" value="CRAL-TRIO lipid binding domain"/>
    <property type="match status" value="1"/>
</dbReference>
<dbReference type="EMBL" id="JABSTR010000006">
    <property type="protein sequence ID" value="KAH9372935.1"/>
    <property type="molecule type" value="Genomic_DNA"/>
</dbReference>
<dbReference type="Proteomes" id="UP000821853">
    <property type="component" value="Chromosome 4"/>
</dbReference>
<dbReference type="Gene3D" id="1.20.5.1200">
    <property type="entry name" value="Alpha-tocopherol transfer"/>
    <property type="match status" value="1"/>
</dbReference>
<dbReference type="InterPro" id="IPR036865">
    <property type="entry name" value="CRAL-TRIO_dom_sf"/>
</dbReference>
<protein>
    <recommendedName>
        <fullName evidence="1">CRAL-TRIO domain-containing protein</fullName>
    </recommendedName>
</protein>
<dbReference type="SUPFAM" id="SSF46938">
    <property type="entry name" value="CRAL/TRIO N-terminal domain"/>
    <property type="match status" value="1"/>
</dbReference>
<accession>A0A9J6GDS7</accession>
<dbReference type="PANTHER" id="PTHR10174">
    <property type="entry name" value="ALPHA-TOCOPHEROL TRANSFER PROTEIN-RELATED"/>
    <property type="match status" value="1"/>
</dbReference>
<dbReference type="InterPro" id="IPR036273">
    <property type="entry name" value="CRAL/TRIO_N_dom_sf"/>
</dbReference>
<proteinExistence type="predicted"/>
<dbReference type="Pfam" id="PF00650">
    <property type="entry name" value="CRAL_TRIO"/>
    <property type="match status" value="1"/>
</dbReference>
<dbReference type="OrthoDB" id="16405at2759"/>
<name>A0A9J6GDS7_HAELO</name>
<dbReference type="CDD" id="cd00170">
    <property type="entry name" value="SEC14"/>
    <property type="match status" value="1"/>
</dbReference>
<comment type="caution">
    <text evidence="2">The sequence shown here is derived from an EMBL/GenBank/DDBJ whole genome shotgun (WGS) entry which is preliminary data.</text>
</comment>
<dbReference type="AlphaFoldDB" id="A0A9J6GDS7"/>
<dbReference type="VEuPathDB" id="VectorBase:HLOH_056990"/>
<dbReference type="GO" id="GO:1902936">
    <property type="term" value="F:phosphatidylinositol bisphosphate binding"/>
    <property type="evidence" value="ECO:0007669"/>
    <property type="project" value="TreeGrafter"/>
</dbReference>
<organism evidence="2 3">
    <name type="scientific">Haemaphysalis longicornis</name>
    <name type="common">Bush tick</name>
    <dbReference type="NCBI Taxonomy" id="44386"/>
    <lineage>
        <taxon>Eukaryota</taxon>
        <taxon>Metazoa</taxon>
        <taxon>Ecdysozoa</taxon>
        <taxon>Arthropoda</taxon>
        <taxon>Chelicerata</taxon>
        <taxon>Arachnida</taxon>
        <taxon>Acari</taxon>
        <taxon>Parasitiformes</taxon>
        <taxon>Ixodida</taxon>
        <taxon>Ixodoidea</taxon>
        <taxon>Ixodidae</taxon>
        <taxon>Haemaphysalinae</taxon>
        <taxon>Haemaphysalis</taxon>
    </lineage>
</organism>
<dbReference type="PANTHER" id="PTHR10174:SF130">
    <property type="entry name" value="ALPHA-TOCOPHEROL TRANSFER PROTEIN-LIKE"/>
    <property type="match status" value="1"/>
</dbReference>
<gene>
    <name evidence="2" type="ORF">HPB48_019268</name>
</gene>
<dbReference type="SUPFAM" id="SSF52087">
    <property type="entry name" value="CRAL/TRIO domain"/>
    <property type="match status" value="1"/>
</dbReference>
<sequence>MYRRIAATAGRARKYNVERAFDSIKKYFMFRRDMPEINEGLTPDSIPFDSACRKHGLFTVSRQKDPQGRAVYMINIGVWTKDVCSMNDFFKVCTLHLEQLILDEEAQIKGVVAILNLKGLGVEHLTEYTPSVIRKLFDIVQASSDHLSLKFGIALFAMASNSIEVLVFAARRVHLFRRQ</sequence>